<accession>A0A9P4UCW0</accession>
<dbReference type="OrthoDB" id="10546540at2759"/>
<protein>
    <submittedName>
        <fullName evidence="2">Uncharacterized protein</fullName>
    </submittedName>
</protein>
<name>A0A9P4UCW0_9PLEO</name>
<evidence type="ECO:0000313" key="2">
    <source>
        <dbReference type="EMBL" id="KAF2445565.1"/>
    </source>
</evidence>
<dbReference type="AlphaFoldDB" id="A0A9P4UCW0"/>
<comment type="caution">
    <text evidence="2">The sequence shown here is derived from an EMBL/GenBank/DDBJ whole genome shotgun (WGS) entry which is preliminary data.</text>
</comment>
<organism evidence="2 3">
    <name type="scientific">Karstenula rhodostoma CBS 690.94</name>
    <dbReference type="NCBI Taxonomy" id="1392251"/>
    <lineage>
        <taxon>Eukaryota</taxon>
        <taxon>Fungi</taxon>
        <taxon>Dikarya</taxon>
        <taxon>Ascomycota</taxon>
        <taxon>Pezizomycotina</taxon>
        <taxon>Dothideomycetes</taxon>
        <taxon>Pleosporomycetidae</taxon>
        <taxon>Pleosporales</taxon>
        <taxon>Massarineae</taxon>
        <taxon>Didymosphaeriaceae</taxon>
        <taxon>Karstenula</taxon>
    </lineage>
</organism>
<dbReference type="Proteomes" id="UP000799764">
    <property type="component" value="Unassembled WGS sequence"/>
</dbReference>
<keyword evidence="3" id="KW-1185">Reference proteome</keyword>
<evidence type="ECO:0000313" key="3">
    <source>
        <dbReference type="Proteomes" id="UP000799764"/>
    </source>
</evidence>
<proteinExistence type="predicted"/>
<reference evidence="2" key="1">
    <citation type="journal article" date="2020" name="Stud. Mycol.">
        <title>101 Dothideomycetes genomes: a test case for predicting lifestyles and emergence of pathogens.</title>
        <authorList>
            <person name="Haridas S."/>
            <person name="Albert R."/>
            <person name="Binder M."/>
            <person name="Bloem J."/>
            <person name="Labutti K."/>
            <person name="Salamov A."/>
            <person name="Andreopoulos B."/>
            <person name="Baker S."/>
            <person name="Barry K."/>
            <person name="Bills G."/>
            <person name="Bluhm B."/>
            <person name="Cannon C."/>
            <person name="Castanera R."/>
            <person name="Culley D."/>
            <person name="Daum C."/>
            <person name="Ezra D."/>
            <person name="Gonzalez J."/>
            <person name="Henrissat B."/>
            <person name="Kuo A."/>
            <person name="Liang C."/>
            <person name="Lipzen A."/>
            <person name="Lutzoni F."/>
            <person name="Magnuson J."/>
            <person name="Mondo S."/>
            <person name="Nolan M."/>
            <person name="Ohm R."/>
            <person name="Pangilinan J."/>
            <person name="Park H.-J."/>
            <person name="Ramirez L."/>
            <person name="Alfaro M."/>
            <person name="Sun H."/>
            <person name="Tritt A."/>
            <person name="Yoshinaga Y."/>
            <person name="Zwiers L.-H."/>
            <person name="Turgeon B."/>
            <person name="Goodwin S."/>
            <person name="Spatafora J."/>
            <person name="Crous P."/>
            <person name="Grigoriev I."/>
        </authorList>
    </citation>
    <scope>NUCLEOTIDE SEQUENCE</scope>
    <source>
        <strain evidence="2">CBS 690.94</strain>
    </source>
</reference>
<feature type="region of interest" description="Disordered" evidence="1">
    <location>
        <begin position="82"/>
        <end position="123"/>
    </location>
</feature>
<evidence type="ECO:0000256" key="1">
    <source>
        <dbReference type="SAM" id="MobiDB-lite"/>
    </source>
</evidence>
<sequence length="149" mass="16613">MRSANEAACRWPRHCAVDRAIGVQNLAQDGSPHLSNLDRILARKTPELQDDTAGTAAFGRSHQCGYKSNVARICGDVSTMQAREGRKPQIRHIRKRRRPTGCKEARETPHLMPQGGDYRLQDARPDTCLPVLPICEKMQAEGREPLSTT</sequence>
<dbReference type="EMBL" id="MU001499">
    <property type="protein sequence ID" value="KAF2445565.1"/>
    <property type="molecule type" value="Genomic_DNA"/>
</dbReference>
<feature type="compositionally biased region" description="Basic residues" evidence="1">
    <location>
        <begin position="88"/>
        <end position="100"/>
    </location>
</feature>
<gene>
    <name evidence="2" type="ORF">P171DRAFT_267809</name>
</gene>